<evidence type="ECO:0000259" key="1">
    <source>
        <dbReference type="Pfam" id="PF24764"/>
    </source>
</evidence>
<dbReference type="Proteomes" id="UP001159427">
    <property type="component" value="Unassembled WGS sequence"/>
</dbReference>
<evidence type="ECO:0000313" key="3">
    <source>
        <dbReference type="Proteomes" id="UP001159427"/>
    </source>
</evidence>
<dbReference type="Pfam" id="PF24764">
    <property type="entry name" value="rva_4"/>
    <property type="match status" value="1"/>
</dbReference>
<evidence type="ECO:0000313" key="2">
    <source>
        <dbReference type="EMBL" id="CAH3194324.1"/>
    </source>
</evidence>
<accession>A0ABN8SS75</accession>
<keyword evidence="3" id="KW-1185">Reference proteome</keyword>
<sequence length="134" mass="15631">MAGIHSFRLPFFRDDPDSHRYVPSPRYQRIEEWWSFSNKNWASWWVSFFKDMADAGDLNLADPLMKECLRFSFAKVLQIGLDEAKNNWNIHYIRKSRFETVSGRPDSLYTIPEFHGGVDGLIVPVHSAALDYGM</sequence>
<organism evidence="2 3">
    <name type="scientific">Porites evermanni</name>
    <dbReference type="NCBI Taxonomy" id="104178"/>
    <lineage>
        <taxon>Eukaryota</taxon>
        <taxon>Metazoa</taxon>
        <taxon>Cnidaria</taxon>
        <taxon>Anthozoa</taxon>
        <taxon>Hexacorallia</taxon>
        <taxon>Scleractinia</taxon>
        <taxon>Fungiina</taxon>
        <taxon>Poritidae</taxon>
        <taxon>Porites</taxon>
    </lineage>
</organism>
<dbReference type="PANTHER" id="PTHR46791">
    <property type="entry name" value="EXPRESSED PROTEIN"/>
    <property type="match status" value="1"/>
</dbReference>
<dbReference type="EMBL" id="CALNXI010003793">
    <property type="protein sequence ID" value="CAH3194324.1"/>
    <property type="molecule type" value="Genomic_DNA"/>
</dbReference>
<comment type="caution">
    <text evidence="2">The sequence shown here is derived from an EMBL/GenBank/DDBJ whole genome shotgun (WGS) entry which is preliminary data.</text>
</comment>
<reference evidence="2 3" key="1">
    <citation type="submission" date="2022-05" db="EMBL/GenBank/DDBJ databases">
        <authorList>
            <consortium name="Genoscope - CEA"/>
            <person name="William W."/>
        </authorList>
    </citation>
    <scope>NUCLEOTIDE SEQUENCE [LARGE SCALE GENOMIC DNA]</scope>
</reference>
<proteinExistence type="predicted"/>
<gene>
    <name evidence="2" type="ORF">PEVE_00027553</name>
</gene>
<name>A0ABN8SS75_9CNID</name>
<feature type="domain" description="Integrase core" evidence="1">
    <location>
        <begin position="26"/>
        <end position="100"/>
    </location>
</feature>
<dbReference type="InterPro" id="IPR058913">
    <property type="entry name" value="Integrase_dom_put"/>
</dbReference>
<dbReference type="PANTHER" id="PTHR46791:SF13">
    <property type="entry name" value="CLR5 DOMAIN-CONTAINING PROTEIN"/>
    <property type="match status" value="1"/>
</dbReference>
<protein>
    <recommendedName>
        <fullName evidence="1">Integrase core domain-containing protein</fullName>
    </recommendedName>
</protein>